<organism evidence="2 3">
    <name type="scientific">Chryseobacterium cucumeris</name>
    <dbReference type="NCBI Taxonomy" id="1813611"/>
    <lineage>
        <taxon>Bacteria</taxon>
        <taxon>Pseudomonadati</taxon>
        <taxon>Bacteroidota</taxon>
        <taxon>Flavobacteriia</taxon>
        <taxon>Flavobacteriales</taxon>
        <taxon>Weeksellaceae</taxon>
        <taxon>Chryseobacterium group</taxon>
        <taxon>Chryseobacterium</taxon>
    </lineage>
</organism>
<feature type="compositionally biased region" description="Low complexity" evidence="1">
    <location>
        <begin position="261"/>
        <end position="274"/>
    </location>
</feature>
<name>A0ABX9X921_9FLAO</name>
<evidence type="ECO:0000256" key="1">
    <source>
        <dbReference type="SAM" id="MobiDB-lite"/>
    </source>
</evidence>
<feature type="region of interest" description="Disordered" evidence="1">
    <location>
        <begin position="261"/>
        <end position="289"/>
    </location>
</feature>
<comment type="caution">
    <text evidence="2">The sequence shown here is derived from an EMBL/GenBank/DDBJ whole genome shotgun (WGS) entry which is preliminary data.</text>
</comment>
<gene>
    <name evidence="2" type="ORF">EGI15_09000</name>
</gene>
<evidence type="ECO:0000313" key="2">
    <source>
        <dbReference type="EMBL" id="ROH92371.1"/>
    </source>
</evidence>
<sequence length="397" mass="44620">MMEENMITQCPNCSKVLPPKKVYFCGGCMTQIRCKVCDDVLEVDDVGCTNCGTLRETKNSTISPGIVNANTFRLHETNSDRTIEATFSDSVGKDLAGILRDFSINNRSKTINATGFNIQQIDSNKSMYEENLKMIDADFSEQETAKINVEKEVKTEEMQSPQYLSLLAIAMKKLPASETEWIVVYSFFASNYGKDLFSKDDLLEKYKESNRLDDSKKSYLSRNITAAVKGGYLNPLATGYSILEDGVTKAKEIISRTSSSPVKKTSAKKSSTETGAGDETSTKKSSRGKKTLKRLNNIDFEPEGKESLKDYFSKYTTVSDSERTLLFINYMQNILEISPITFDHIFTCYDLLNLRVSENLQQTVRNSANTKGWFETTGGVMTLTIKGKNQIRDWNKN</sequence>
<evidence type="ECO:0008006" key="4">
    <source>
        <dbReference type="Google" id="ProtNLM"/>
    </source>
</evidence>
<reference evidence="2 3" key="1">
    <citation type="submission" date="2018-11" db="EMBL/GenBank/DDBJ databases">
        <title>Proposal to divide the Flavobacteriaceae and reorganize its genera based on Amino Acid Identity values calculated from whole genome sequences.</title>
        <authorList>
            <person name="Nicholson A.C."/>
            <person name="Gulvik C.A."/>
            <person name="Whitney A.M."/>
            <person name="Humrighouse B.W."/>
            <person name="Bell M."/>
            <person name="Holmes B."/>
            <person name="Steigerwalt A."/>
            <person name="Villarma A."/>
            <person name="Sheth M."/>
            <person name="Batra D."/>
            <person name="Pryor J."/>
            <person name="Bernardet J.-F."/>
            <person name="Hugo C."/>
            <person name="Kampfer P."/>
            <person name="Newman J."/>
            <person name="Mcquiston J.R."/>
        </authorList>
    </citation>
    <scope>NUCLEOTIDE SEQUENCE [LARGE SCALE GENOMIC DNA]</scope>
    <source>
        <strain evidence="2 3">G0235</strain>
    </source>
</reference>
<dbReference type="GeneID" id="301712807"/>
<dbReference type="EMBL" id="RJTW01000005">
    <property type="protein sequence ID" value="ROH92371.1"/>
    <property type="molecule type" value="Genomic_DNA"/>
</dbReference>
<proteinExistence type="predicted"/>
<accession>A0ABX9X921</accession>
<dbReference type="Proteomes" id="UP000281899">
    <property type="component" value="Unassembled WGS sequence"/>
</dbReference>
<evidence type="ECO:0000313" key="3">
    <source>
        <dbReference type="Proteomes" id="UP000281899"/>
    </source>
</evidence>
<protein>
    <recommendedName>
        <fullName evidence="4">Zinc ribbon domain-containing protein</fullName>
    </recommendedName>
</protein>
<keyword evidence="3" id="KW-1185">Reference proteome</keyword>
<dbReference type="RefSeq" id="WP_123278530.1">
    <property type="nucleotide sequence ID" value="NZ_JALRGU010000137.1"/>
</dbReference>